<evidence type="ECO:0008006" key="4">
    <source>
        <dbReference type="Google" id="ProtNLM"/>
    </source>
</evidence>
<dbReference type="Pfam" id="PF01963">
    <property type="entry name" value="TraB_PrgY_gumN"/>
    <property type="match status" value="1"/>
</dbReference>
<protein>
    <recommendedName>
        <fullName evidence="4">TraB family protein</fullName>
    </recommendedName>
</protein>
<evidence type="ECO:0000313" key="2">
    <source>
        <dbReference type="EMBL" id="TWF37497.1"/>
    </source>
</evidence>
<gene>
    <name evidence="2" type="ORF">FHW36_107434</name>
</gene>
<keyword evidence="1" id="KW-0732">Signal</keyword>
<dbReference type="AlphaFoldDB" id="A0A561PHB3"/>
<organism evidence="2 3">
    <name type="scientific">Chitinophaga polysaccharea</name>
    <dbReference type="NCBI Taxonomy" id="1293035"/>
    <lineage>
        <taxon>Bacteria</taxon>
        <taxon>Pseudomonadati</taxon>
        <taxon>Bacteroidota</taxon>
        <taxon>Chitinophagia</taxon>
        <taxon>Chitinophagales</taxon>
        <taxon>Chitinophagaceae</taxon>
        <taxon>Chitinophaga</taxon>
    </lineage>
</organism>
<dbReference type="PANTHER" id="PTHR40590">
    <property type="entry name" value="CYTOPLASMIC PROTEIN-RELATED"/>
    <property type="match status" value="1"/>
</dbReference>
<dbReference type="Proteomes" id="UP000320811">
    <property type="component" value="Unassembled WGS sequence"/>
</dbReference>
<dbReference type="EMBL" id="VIWO01000007">
    <property type="protein sequence ID" value="TWF37497.1"/>
    <property type="molecule type" value="Genomic_DNA"/>
</dbReference>
<evidence type="ECO:0000256" key="1">
    <source>
        <dbReference type="SAM" id="SignalP"/>
    </source>
</evidence>
<name>A0A561PHB3_9BACT</name>
<sequence>MQYIMKTIVLLAILFVGLFTGSASGQQQPQLEKSLLWKVTGKGLPQPSYLYGTIHMICDADFKIAPKTKNAFDQASQLVLETDLFNPSTPALVKAAMRADTPLSKKLSPTEYATLDSLMQQKMGMPLKPFDNFKLTMVMALMMQKLFSCAQPKSYEMTFNQMATSKQLPVGALETIQEQLDLMNKAFSDEQIITQVKEFDSARIMMNQMVENYKAEDVSALYNRMVEELMDKHTIQIMLEERNHHWVTEMPEMMQKGSSFFAVGAGHLGGPIGIIALLRKQGYTVTPIMN</sequence>
<keyword evidence="3" id="KW-1185">Reference proteome</keyword>
<proteinExistence type="predicted"/>
<feature type="signal peptide" evidence="1">
    <location>
        <begin position="1"/>
        <end position="25"/>
    </location>
</feature>
<comment type="caution">
    <text evidence="2">The sequence shown here is derived from an EMBL/GenBank/DDBJ whole genome shotgun (WGS) entry which is preliminary data.</text>
</comment>
<feature type="chain" id="PRO_5021993422" description="TraB family protein" evidence="1">
    <location>
        <begin position="26"/>
        <end position="290"/>
    </location>
</feature>
<dbReference type="PANTHER" id="PTHR40590:SF1">
    <property type="entry name" value="CYTOPLASMIC PROTEIN"/>
    <property type="match status" value="1"/>
</dbReference>
<reference evidence="2 3" key="1">
    <citation type="submission" date="2019-06" db="EMBL/GenBank/DDBJ databases">
        <title>Sorghum-associated microbial communities from plants grown in Nebraska, USA.</title>
        <authorList>
            <person name="Schachtman D."/>
        </authorList>
    </citation>
    <scope>NUCLEOTIDE SEQUENCE [LARGE SCALE GENOMIC DNA]</scope>
    <source>
        <strain evidence="2 3">1209</strain>
    </source>
</reference>
<dbReference type="InterPro" id="IPR047111">
    <property type="entry name" value="YbaP-like"/>
</dbReference>
<dbReference type="CDD" id="cd14789">
    <property type="entry name" value="Tiki"/>
    <property type="match status" value="1"/>
</dbReference>
<accession>A0A561PHB3</accession>
<dbReference type="InterPro" id="IPR002816">
    <property type="entry name" value="TraB/PrgY/GumN_fam"/>
</dbReference>
<evidence type="ECO:0000313" key="3">
    <source>
        <dbReference type="Proteomes" id="UP000320811"/>
    </source>
</evidence>